<evidence type="ECO:0000256" key="3">
    <source>
        <dbReference type="ARBA" id="ARBA00022989"/>
    </source>
</evidence>
<dbReference type="PANTHER" id="PTHR31415:SF125">
    <property type="entry name" value="HARPIN INDUCING PROTEIN 1-LIKE 9"/>
    <property type="match status" value="1"/>
</dbReference>
<evidence type="ECO:0000256" key="5">
    <source>
        <dbReference type="SAM" id="Phobius"/>
    </source>
</evidence>
<reference evidence="7" key="2">
    <citation type="journal article" date="2024" name="Plant">
        <title>Genomic evolution and insights into agronomic trait innovations of Sesamum species.</title>
        <authorList>
            <person name="Miao H."/>
            <person name="Wang L."/>
            <person name="Qu L."/>
            <person name="Liu H."/>
            <person name="Sun Y."/>
            <person name="Le M."/>
            <person name="Wang Q."/>
            <person name="Wei S."/>
            <person name="Zheng Y."/>
            <person name="Lin W."/>
            <person name="Duan Y."/>
            <person name="Cao H."/>
            <person name="Xiong S."/>
            <person name="Wang X."/>
            <person name="Wei L."/>
            <person name="Li C."/>
            <person name="Ma Q."/>
            <person name="Ju M."/>
            <person name="Zhao R."/>
            <person name="Li G."/>
            <person name="Mu C."/>
            <person name="Tian Q."/>
            <person name="Mei H."/>
            <person name="Zhang T."/>
            <person name="Gao T."/>
            <person name="Zhang H."/>
        </authorList>
    </citation>
    <scope>NUCLEOTIDE SEQUENCE</scope>
    <source>
        <strain evidence="7">G01</strain>
    </source>
</reference>
<dbReference type="GO" id="GO:0098542">
    <property type="term" value="P:defense response to other organism"/>
    <property type="evidence" value="ECO:0007669"/>
    <property type="project" value="InterPro"/>
</dbReference>
<dbReference type="EMBL" id="JACGWK010000005">
    <property type="protein sequence ID" value="KAL0353222.1"/>
    <property type="molecule type" value="Genomic_DNA"/>
</dbReference>
<keyword evidence="2 5" id="KW-0812">Transmembrane</keyword>
<evidence type="ECO:0000256" key="2">
    <source>
        <dbReference type="ARBA" id="ARBA00022692"/>
    </source>
</evidence>
<feature type="domain" description="Late embryogenesis abundant protein LEA-2 subgroup" evidence="6">
    <location>
        <begin position="72"/>
        <end position="154"/>
    </location>
</feature>
<reference evidence="7" key="1">
    <citation type="submission" date="2020-06" db="EMBL/GenBank/DDBJ databases">
        <authorList>
            <person name="Li T."/>
            <person name="Hu X."/>
            <person name="Zhang T."/>
            <person name="Song X."/>
            <person name="Zhang H."/>
            <person name="Dai N."/>
            <person name="Sheng W."/>
            <person name="Hou X."/>
            <person name="Wei L."/>
        </authorList>
    </citation>
    <scope>NUCLEOTIDE SEQUENCE</scope>
    <source>
        <strain evidence="7">G01</strain>
        <tissue evidence="7">Leaf</tissue>
    </source>
</reference>
<evidence type="ECO:0000259" key="6">
    <source>
        <dbReference type="Pfam" id="PF03168"/>
    </source>
</evidence>
<proteinExistence type="predicted"/>
<comment type="subcellular location">
    <subcellularLocation>
        <location evidence="1">Membrane</location>
        <topology evidence="1">Single-pass membrane protein</topology>
    </subcellularLocation>
</comment>
<dbReference type="AlphaFoldDB" id="A0AAW2PA91"/>
<dbReference type="InterPro" id="IPR004864">
    <property type="entry name" value="LEA_2"/>
</dbReference>
<accession>A0AAW2PA91</accession>
<sequence length="198" mass="22334">MARRKLDRDQLGMYCWFFSVVTVLSLAGVVSWLSLTPKNPGFRISDARFPDSKNHSVQLNGSVPNNSIIFDLEISNPNKRMGIYYSGINLALYRAAGGVVGTNSIPAFYQGYRKTTLFQILIHASQEFWQATNVGKIDFKVRVETAVKFRIIKWKTKLRQISYEQQFINVNISLNRTVSGGNYAETKLQNTSKVIVGG</sequence>
<dbReference type="GO" id="GO:0005886">
    <property type="term" value="C:plasma membrane"/>
    <property type="evidence" value="ECO:0007669"/>
    <property type="project" value="TreeGrafter"/>
</dbReference>
<dbReference type="GO" id="GO:0009506">
    <property type="term" value="C:plasmodesma"/>
    <property type="evidence" value="ECO:0007669"/>
    <property type="project" value="TreeGrafter"/>
</dbReference>
<gene>
    <name evidence="7" type="ORF">Sangu_0903500</name>
</gene>
<protein>
    <recommendedName>
        <fullName evidence="6">Late embryogenesis abundant protein LEA-2 subgroup domain-containing protein</fullName>
    </recommendedName>
</protein>
<evidence type="ECO:0000313" key="7">
    <source>
        <dbReference type="EMBL" id="KAL0353222.1"/>
    </source>
</evidence>
<keyword evidence="3 5" id="KW-1133">Transmembrane helix</keyword>
<organism evidence="7">
    <name type="scientific">Sesamum angustifolium</name>
    <dbReference type="NCBI Taxonomy" id="2727405"/>
    <lineage>
        <taxon>Eukaryota</taxon>
        <taxon>Viridiplantae</taxon>
        <taxon>Streptophyta</taxon>
        <taxon>Embryophyta</taxon>
        <taxon>Tracheophyta</taxon>
        <taxon>Spermatophyta</taxon>
        <taxon>Magnoliopsida</taxon>
        <taxon>eudicotyledons</taxon>
        <taxon>Gunneridae</taxon>
        <taxon>Pentapetalae</taxon>
        <taxon>asterids</taxon>
        <taxon>lamiids</taxon>
        <taxon>Lamiales</taxon>
        <taxon>Pedaliaceae</taxon>
        <taxon>Sesamum</taxon>
    </lineage>
</organism>
<dbReference type="PANTHER" id="PTHR31415">
    <property type="entry name" value="OS05G0367900 PROTEIN"/>
    <property type="match status" value="1"/>
</dbReference>
<dbReference type="InterPro" id="IPR044839">
    <property type="entry name" value="NDR1-like"/>
</dbReference>
<dbReference type="Pfam" id="PF03168">
    <property type="entry name" value="LEA_2"/>
    <property type="match status" value="1"/>
</dbReference>
<evidence type="ECO:0000256" key="4">
    <source>
        <dbReference type="ARBA" id="ARBA00023136"/>
    </source>
</evidence>
<evidence type="ECO:0000256" key="1">
    <source>
        <dbReference type="ARBA" id="ARBA00004167"/>
    </source>
</evidence>
<keyword evidence="4 5" id="KW-0472">Membrane</keyword>
<feature type="transmembrane region" description="Helical" evidence="5">
    <location>
        <begin position="12"/>
        <end position="35"/>
    </location>
</feature>
<comment type="caution">
    <text evidence="7">The sequence shown here is derived from an EMBL/GenBank/DDBJ whole genome shotgun (WGS) entry which is preliminary data.</text>
</comment>
<name>A0AAW2PA91_9LAMI</name>